<reference evidence="1 2" key="1">
    <citation type="journal article" date="2013" name="Genome Biol.">
        <title>Comparative genomics of the core and accessory genomes of 48 Sinorhizobium strains comprising five genospecies.</title>
        <authorList>
            <person name="Sugawara M."/>
            <person name="Epstein B."/>
            <person name="Badgley B.D."/>
            <person name="Unno T."/>
            <person name="Xu L."/>
            <person name="Reese J."/>
            <person name="Gyaneshwar P."/>
            <person name="Denny R."/>
            <person name="Mudge J."/>
            <person name="Bharti A.K."/>
            <person name="Farmer A.D."/>
            <person name="May G.D."/>
            <person name="Woodward J.E."/>
            <person name="Medigue C."/>
            <person name="Vallenet D."/>
            <person name="Lajus A."/>
            <person name="Rouy Z."/>
            <person name="Martinez-Vaz B."/>
            <person name="Tiffin P."/>
            <person name="Young N.D."/>
            <person name="Sadowsky M.J."/>
        </authorList>
    </citation>
    <scope>NUCLEOTIDE SEQUENCE [LARGE SCALE GENOMIC DNA]</scope>
    <source>
        <strain evidence="1 2">N6B1</strain>
    </source>
</reference>
<sequence>MLLIIFAEKTMMSIRMADARVYPGMQVSAVGNGSRHGRRESAVLGGDMMNRSPHGAAGTSLLPEHDLCLAVAGRS</sequence>
<protein>
    <submittedName>
        <fullName evidence="1">Uncharacterized protein</fullName>
    </submittedName>
</protein>
<dbReference type="AlphaFoldDB" id="A0A222LKV9"/>
<comment type="caution">
    <text evidence="1">The sequence shown here is derived from an EMBL/GenBank/DDBJ whole genome shotgun (WGS) entry which is preliminary data.</text>
</comment>
<name>A0A222LKV9_RHIML</name>
<evidence type="ECO:0000313" key="1">
    <source>
        <dbReference type="EMBL" id="MQW31908.1"/>
    </source>
</evidence>
<dbReference type="EMBL" id="WISR01000035">
    <property type="protein sequence ID" value="MQW31908.1"/>
    <property type="molecule type" value="Genomic_DNA"/>
</dbReference>
<evidence type="ECO:0000313" key="2">
    <source>
        <dbReference type="Proteomes" id="UP000429484"/>
    </source>
</evidence>
<accession>A0A222LKV9</accession>
<organism evidence="1 2">
    <name type="scientific">Rhizobium meliloti</name>
    <name type="common">Ensifer meliloti</name>
    <name type="synonym">Sinorhizobium meliloti</name>
    <dbReference type="NCBI Taxonomy" id="382"/>
    <lineage>
        <taxon>Bacteria</taxon>
        <taxon>Pseudomonadati</taxon>
        <taxon>Pseudomonadota</taxon>
        <taxon>Alphaproteobacteria</taxon>
        <taxon>Hyphomicrobiales</taxon>
        <taxon>Rhizobiaceae</taxon>
        <taxon>Sinorhizobium/Ensifer group</taxon>
        <taxon>Sinorhizobium</taxon>
    </lineage>
</organism>
<gene>
    <name evidence="1" type="ORF">GHK53_03350</name>
</gene>
<proteinExistence type="predicted"/>
<dbReference type="Proteomes" id="UP000429484">
    <property type="component" value="Unassembled WGS sequence"/>
</dbReference>